<organism evidence="1 2">
    <name type="scientific">Perkinsus olseni</name>
    <name type="common">Perkinsus atlanticus</name>
    <dbReference type="NCBI Taxonomy" id="32597"/>
    <lineage>
        <taxon>Eukaryota</taxon>
        <taxon>Sar</taxon>
        <taxon>Alveolata</taxon>
        <taxon>Perkinsozoa</taxon>
        <taxon>Perkinsea</taxon>
        <taxon>Perkinsida</taxon>
        <taxon>Perkinsidae</taxon>
        <taxon>Perkinsus</taxon>
    </lineage>
</organism>
<sequence length="356" mass="40221">MVFQLPHHFEALRCMTIQRLWDGQQGREPMHDLMGDIMEYCKKPALALDCPREQILTDKWLSDDFTFVDSGAVYQVSQDGQTIKIHSIATAVNRELQSTEVSTLCSDATEKSAWECYYAADSRKLYVLYNDGRVLLQHDMATGKTEEPISIPHLGSYGDWLSGIIVVGDLLYVAMERWRSLLEIGFWGGGTYSTDAIEVFLVQLAETDGVRSVCTINKQAIDLSFSFIGFTAVPDCPHGVDVLYKADSTWHSVRVDMLRSENPMLFSARRDDKIECQKLGGKSLKNTAGLDQMLVDEDDVYVLRHPRSLRKVATIDKNGKSLPGNSTIIFGRWSFCYIDRRSAGGRRVIHCHPYLM</sequence>
<name>A0A7J6R268_PEROL</name>
<evidence type="ECO:0000313" key="1">
    <source>
        <dbReference type="EMBL" id="KAF4714492.1"/>
    </source>
</evidence>
<evidence type="ECO:0000313" key="2">
    <source>
        <dbReference type="Proteomes" id="UP000574390"/>
    </source>
</evidence>
<dbReference type="Proteomes" id="UP000574390">
    <property type="component" value="Unassembled WGS sequence"/>
</dbReference>
<dbReference type="AlphaFoldDB" id="A0A7J6R268"/>
<gene>
    <name evidence="1" type="ORF">FOZ62_020011</name>
</gene>
<comment type="caution">
    <text evidence="1">The sequence shown here is derived from an EMBL/GenBank/DDBJ whole genome shotgun (WGS) entry which is preliminary data.</text>
</comment>
<protein>
    <submittedName>
        <fullName evidence="1">Uncharacterized protein</fullName>
    </submittedName>
</protein>
<dbReference type="EMBL" id="JABANM010025508">
    <property type="protein sequence ID" value="KAF4714492.1"/>
    <property type="molecule type" value="Genomic_DNA"/>
</dbReference>
<reference evidence="1 2" key="1">
    <citation type="submission" date="2020-04" db="EMBL/GenBank/DDBJ databases">
        <title>Perkinsus olseni comparative genomics.</title>
        <authorList>
            <person name="Bogema D.R."/>
        </authorList>
    </citation>
    <scope>NUCLEOTIDE SEQUENCE [LARGE SCALE GENOMIC DNA]</scope>
    <source>
        <strain evidence="1">ATCC PRA-205</strain>
    </source>
</reference>
<proteinExistence type="predicted"/>
<accession>A0A7J6R268</accession>
<dbReference type="SUPFAM" id="SSF63825">
    <property type="entry name" value="YWTD domain"/>
    <property type="match status" value="1"/>
</dbReference>